<name>A0A1I1E3Z0_9GAMM</name>
<keyword evidence="1" id="KW-0472">Membrane</keyword>
<dbReference type="Proteomes" id="UP000199058">
    <property type="component" value="Unassembled WGS sequence"/>
</dbReference>
<keyword evidence="1" id="KW-0812">Transmembrane</keyword>
<accession>A0A1I1E3Z0</accession>
<feature type="transmembrane region" description="Helical" evidence="1">
    <location>
        <begin position="21"/>
        <end position="43"/>
    </location>
</feature>
<proteinExistence type="predicted"/>
<dbReference type="EMBL" id="FOLH01000001">
    <property type="protein sequence ID" value="SFB79573.1"/>
    <property type="molecule type" value="Genomic_DNA"/>
</dbReference>
<feature type="transmembrane region" description="Helical" evidence="1">
    <location>
        <begin position="79"/>
        <end position="109"/>
    </location>
</feature>
<evidence type="ECO:0000313" key="2">
    <source>
        <dbReference type="EMBL" id="SFB79573.1"/>
    </source>
</evidence>
<feature type="transmembrane region" description="Helical" evidence="1">
    <location>
        <begin position="49"/>
        <end position="67"/>
    </location>
</feature>
<dbReference type="STRING" id="1122252.SAMN05660443_0180"/>
<dbReference type="OrthoDB" id="2489132at2"/>
<organism evidence="2 3">
    <name type="scientific">Marinospirillum celere</name>
    <dbReference type="NCBI Taxonomy" id="1122252"/>
    <lineage>
        <taxon>Bacteria</taxon>
        <taxon>Pseudomonadati</taxon>
        <taxon>Pseudomonadota</taxon>
        <taxon>Gammaproteobacteria</taxon>
        <taxon>Oceanospirillales</taxon>
        <taxon>Oceanospirillaceae</taxon>
        <taxon>Marinospirillum</taxon>
    </lineage>
</organism>
<reference evidence="2 3" key="1">
    <citation type="submission" date="2016-10" db="EMBL/GenBank/DDBJ databases">
        <authorList>
            <person name="de Groot N.N."/>
        </authorList>
    </citation>
    <scope>NUCLEOTIDE SEQUENCE [LARGE SCALE GENOMIC DNA]</scope>
    <source>
        <strain evidence="2 3">DSM 18438</strain>
    </source>
</reference>
<gene>
    <name evidence="2" type="ORF">SAMN05660443_0180</name>
</gene>
<keyword evidence="3" id="KW-1185">Reference proteome</keyword>
<dbReference type="AlphaFoldDB" id="A0A1I1E3Z0"/>
<sequence length="187" mass="20795">MLKPSLKNTEAFSMHGLHSSGDYLMVWVQWLLFLIALSLASWYGTWTEALIIGLPAALVPSVLTWMLPGNRITRVSQGLAFMVWAALHIHQAHGLIEMHFGIFVLLAFLLYYRDWLPIVAAAALIAIHHLSFNFLQEADAGVYVFEHHTGLGIGCFTQASSSSKPLYSSSWPSKASVTANRLKKLRS</sequence>
<keyword evidence="1" id="KW-1133">Transmembrane helix</keyword>
<evidence type="ECO:0000256" key="1">
    <source>
        <dbReference type="SAM" id="Phobius"/>
    </source>
</evidence>
<evidence type="ECO:0000313" key="3">
    <source>
        <dbReference type="Proteomes" id="UP000199058"/>
    </source>
</evidence>
<dbReference type="RefSeq" id="WP_143089456.1">
    <property type="nucleotide sequence ID" value="NZ_FOLH01000001.1"/>
</dbReference>
<protein>
    <submittedName>
        <fullName evidence="2">Methyl-accepting chemotaxis protein</fullName>
    </submittedName>
</protein>